<dbReference type="GO" id="GO:0004568">
    <property type="term" value="F:chitinase activity"/>
    <property type="evidence" value="ECO:0007669"/>
    <property type="project" value="TreeGrafter"/>
</dbReference>
<dbReference type="InterPro" id="IPR029070">
    <property type="entry name" value="Chitinase_insertion_sf"/>
</dbReference>
<dbReference type="GO" id="GO:0005576">
    <property type="term" value="C:extracellular region"/>
    <property type="evidence" value="ECO:0007669"/>
    <property type="project" value="TreeGrafter"/>
</dbReference>
<dbReference type="InterPro" id="IPR017853">
    <property type="entry name" value="GH"/>
</dbReference>
<dbReference type="PROSITE" id="PS51910">
    <property type="entry name" value="GH18_2"/>
    <property type="match status" value="1"/>
</dbReference>
<keyword evidence="1" id="KW-0732">Signal</keyword>
<dbReference type="AlphaFoldDB" id="A0A7R9QGI1"/>
<feature type="signal peptide" evidence="1">
    <location>
        <begin position="1"/>
        <end position="20"/>
    </location>
</feature>
<name>A0A7R9QGI1_9ACAR</name>
<dbReference type="EMBL" id="OC916601">
    <property type="protein sequence ID" value="CAD7644706.1"/>
    <property type="molecule type" value="Genomic_DNA"/>
</dbReference>
<feature type="domain" description="GH18" evidence="2">
    <location>
        <begin position="24"/>
        <end position="348"/>
    </location>
</feature>
<dbReference type="SMART" id="SM00636">
    <property type="entry name" value="Glyco_18"/>
    <property type="match status" value="1"/>
</dbReference>
<dbReference type="SUPFAM" id="SSF54556">
    <property type="entry name" value="Chitinase insertion domain"/>
    <property type="match status" value="1"/>
</dbReference>
<dbReference type="GO" id="GO:0006032">
    <property type="term" value="P:chitin catabolic process"/>
    <property type="evidence" value="ECO:0007669"/>
    <property type="project" value="TreeGrafter"/>
</dbReference>
<dbReference type="Gene3D" id="3.10.50.10">
    <property type="match status" value="1"/>
</dbReference>
<proteinExistence type="predicted"/>
<accession>A0A7R9QGI1</accession>
<keyword evidence="4" id="KW-1185">Reference proteome</keyword>
<dbReference type="GO" id="GO:0005975">
    <property type="term" value="P:carbohydrate metabolic process"/>
    <property type="evidence" value="ECO:0007669"/>
    <property type="project" value="InterPro"/>
</dbReference>
<organism evidence="3">
    <name type="scientific">Oppiella nova</name>
    <dbReference type="NCBI Taxonomy" id="334625"/>
    <lineage>
        <taxon>Eukaryota</taxon>
        <taxon>Metazoa</taxon>
        <taxon>Ecdysozoa</taxon>
        <taxon>Arthropoda</taxon>
        <taxon>Chelicerata</taxon>
        <taxon>Arachnida</taxon>
        <taxon>Acari</taxon>
        <taxon>Acariformes</taxon>
        <taxon>Sarcoptiformes</taxon>
        <taxon>Oribatida</taxon>
        <taxon>Brachypylina</taxon>
        <taxon>Oppioidea</taxon>
        <taxon>Oppiidae</taxon>
        <taxon>Oppiella</taxon>
    </lineage>
</organism>
<feature type="chain" id="PRO_5035680654" description="GH18 domain-containing protein" evidence="1">
    <location>
        <begin position="21"/>
        <end position="348"/>
    </location>
</feature>
<evidence type="ECO:0000256" key="1">
    <source>
        <dbReference type="SAM" id="SignalP"/>
    </source>
</evidence>
<dbReference type="EMBL" id="CAJPVJ010001776">
    <property type="protein sequence ID" value="CAG2165274.1"/>
    <property type="molecule type" value="Genomic_DNA"/>
</dbReference>
<dbReference type="InterPro" id="IPR050314">
    <property type="entry name" value="Glycosyl_Hydrlase_18"/>
</dbReference>
<dbReference type="Gene3D" id="3.20.20.80">
    <property type="entry name" value="Glycosidases"/>
    <property type="match status" value="1"/>
</dbReference>
<dbReference type="PANTHER" id="PTHR11177:SF360">
    <property type="entry name" value="CHITINASE 4-RELATED"/>
    <property type="match status" value="1"/>
</dbReference>
<dbReference type="InterPro" id="IPR011583">
    <property type="entry name" value="Chitinase_II/V-like_cat"/>
</dbReference>
<dbReference type="Proteomes" id="UP000728032">
    <property type="component" value="Unassembled WGS sequence"/>
</dbReference>
<evidence type="ECO:0000259" key="2">
    <source>
        <dbReference type="PROSITE" id="PS51910"/>
    </source>
</evidence>
<dbReference type="InterPro" id="IPR001223">
    <property type="entry name" value="Glyco_hydro18_cat"/>
</dbReference>
<dbReference type="PANTHER" id="PTHR11177">
    <property type="entry name" value="CHITINASE"/>
    <property type="match status" value="1"/>
</dbReference>
<evidence type="ECO:0000313" key="3">
    <source>
        <dbReference type="EMBL" id="CAD7644706.1"/>
    </source>
</evidence>
<dbReference type="SUPFAM" id="SSF51445">
    <property type="entry name" value="(Trans)glycosidases"/>
    <property type="match status" value="1"/>
</dbReference>
<dbReference type="Pfam" id="PF00704">
    <property type="entry name" value="Glyco_hydro_18"/>
    <property type="match status" value="1"/>
</dbReference>
<evidence type="ECO:0000313" key="4">
    <source>
        <dbReference type="Proteomes" id="UP000728032"/>
    </source>
</evidence>
<sequence>MVNINLIVFSVVLCIGLTHCVKDSKVVCFYESWFAYPSHGHGAMSVKDIACTHLVYGYVGVDTGADIKILDDTLFDQLPKVKGTDKSLVAIGGFSHAIEIVAALDNPSLFSRNVMAFLKKYSFDGIVLEFTNGWSVDYMDKYIKLVSVLREDFKTSGFVLGSVLAAQLPGYEIKKVIQQVDFISVNTFDYNGPWHETPPQTPTGHIASLIDIKASMTIWADQIDKDQMSKLLISLPFFGHTWKLADPTDHDVGAKASDKGPGQPFTNTTEGGFTKVDDKEACSVYFYKDDLWITIEIEDTVKVKANWATTEGFGGVTVRAINYDDFNGYVTSKKHPLLTAVNEGINRN</sequence>
<dbReference type="GO" id="GO:0008061">
    <property type="term" value="F:chitin binding"/>
    <property type="evidence" value="ECO:0007669"/>
    <property type="project" value="InterPro"/>
</dbReference>
<reference evidence="3" key="1">
    <citation type="submission" date="2020-11" db="EMBL/GenBank/DDBJ databases">
        <authorList>
            <person name="Tran Van P."/>
        </authorList>
    </citation>
    <scope>NUCLEOTIDE SEQUENCE</scope>
</reference>
<dbReference type="OrthoDB" id="6498521at2759"/>
<gene>
    <name evidence="3" type="ORF">ONB1V03_LOCUS4817</name>
</gene>
<protein>
    <recommendedName>
        <fullName evidence="2">GH18 domain-containing protein</fullName>
    </recommendedName>
</protein>